<reference evidence="2 3" key="1">
    <citation type="submission" date="2017-11" db="EMBL/GenBank/DDBJ databases">
        <title>De novo assembly and phasing of dikaryotic genomes from two isolates of Puccinia coronata f. sp. avenae, the causal agent of oat crown rust.</title>
        <authorList>
            <person name="Miller M.E."/>
            <person name="Zhang Y."/>
            <person name="Omidvar V."/>
            <person name="Sperschneider J."/>
            <person name="Schwessinger B."/>
            <person name="Raley C."/>
            <person name="Palmer J.M."/>
            <person name="Garnica D."/>
            <person name="Upadhyaya N."/>
            <person name="Rathjen J."/>
            <person name="Taylor J.M."/>
            <person name="Park R.F."/>
            <person name="Dodds P.N."/>
            <person name="Hirsch C.D."/>
            <person name="Kianian S.F."/>
            <person name="Figueroa M."/>
        </authorList>
    </citation>
    <scope>NUCLEOTIDE SEQUENCE [LARGE SCALE GENOMIC DNA]</scope>
    <source>
        <strain evidence="2">12SD80</strain>
    </source>
</reference>
<feature type="compositionally biased region" description="Low complexity" evidence="1">
    <location>
        <begin position="64"/>
        <end position="73"/>
    </location>
</feature>
<protein>
    <recommendedName>
        <fullName evidence="4">Transposase</fullName>
    </recommendedName>
</protein>
<dbReference type="InterPro" id="IPR009057">
    <property type="entry name" value="Homeodomain-like_sf"/>
</dbReference>
<evidence type="ECO:0000256" key="1">
    <source>
        <dbReference type="SAM" id="MobiDB-lite"/>
    </source>
</evidence>
<accession>A0A2N5SJD3</accession>
<dbReference type="PANTHER" id="PTHR46564">
    <property type="entry name" value="TRANSPOSASE"/>
    <property type="match status" value="1"/>
</dbReference>
<name>A0A2N5SJD3_9BASI</name>
<organism evidence="2 3">
    <name type="scientific">Puccinia coronata f. sp. avenae</name>
    <dbReference type="NCBI Taxonomy" id="200324"/>
    <lineage>
        <taxon>Eukaryota</taxon>
        <taxon>Fungi</taxon>
        <taxon>Dikarya</taxon>
        <taxon>Basidiomycota</taxon>
        <taxon>Pucciniomycotina</taxon>
        <taxon>Pucciniomycetes</taxon>
        <taxon>Pucciniales</taxon>
        <taxon>Pucciniaceae</taxon>
        <taxon>Puccinia</taxon>
    </lineage>
</organism>
<sequence length="231" mass="25721">MYREATTGPIRKKPAWCDPQPPTARGTAESGLDVCGLGPLCPAQAMTCTTSYTACIRRNSNGLPPARSRSAHPSHPPTTHPIRPKKKSKKSANPADHSNRQIGGVKYQSGHSNVTAMVFRKYSRDVKLVAVKMALRGLNLGQINKQLDLSISHNSLRRWRLLYQRTLDVARNPALYGRQGCPVTISREESQFILDALELEPTLYVNEIQTHLNTITGQELPLSSIHNKMRY</sequence>
<evidence type="ECO:0008006" key="4">
    <source>
        <dbReference type="Google" id="ProtNLM"/>
    </source>
</evidence>
<dbReference type="AlphaFoldDB" id="A0A2N5SJD3"/>
<feature type="region of interest" description="Disordered" evidence="1">
    <location>
        <begin position="1"/>
        <end position="29"/>
    </location>
</feature>
<evidence type="ECO:0000313" key="3">
    <source>
        <dbReference type="Proteomes" id="UP000235392"/>
    </source>
</evidence>
<dbReference type="Proteomes" id="UP000235392">
    <property type="component" value="Unassembled WGS sequence"/>
</dbReference>
<gene>
    <name evidence="2" type="ORF">PCASD_19607</name>
</gene>
<proteinExistence type="predicted"/>
<evidence type="ECO:0000313" key="2">
    <source>
        <dbReference type="EMBL" id="PLW13339.1"/>
    </source>
</evidence>
<dbReference type="SUPFAM" id="SSF46689">
    <property type="entry name" value="Homeodomain-like"/>
    <property type="match status" value="1"/>
</dbReference>
<dbReference type="PANTHER" id="PTHR46564:SF1">
    <property type="entry name" value="TRANSPOSASE"/>
    <property type="match status" value="1"/>
</dbReference>
<dbReference type="EMBL" id="PGCI01000855">
    <property type="protein sequence ID" value="PLW13339.1"/>
    <property type="molecule type" value="Genomic_DNA"/>
</dbReference>
<feature type="region of interest" description="Disordered" evidence="1">
    <location>
        <begin position="63"/>
        <end position="107"/>
    </location>
</feature>
<comment type="caution">
    <text evidence="2">The sequence shown here is derived from an EMBL/GenBank/DDBJ whole genome shotgun (WGS) entry which is preliminary data.</text>
</comment>